<keyword evidence="1" id="KW-0175">Coiled coil</keyword>
<feature type="coiled-coil region" evidence="1">
    <location>
        <begin position="58"/>
        <end position="99"/>
    </location>
</feature>
<protein>
    <submittedName>
        <fullName evidence="2">Uncharacterized protein</fullName>
    </submittedName>
</protein>
<reference evidence="3" key="1">
    <citation type="submission" date="2014-04" db="EMBL/GenBank/DDBJ databases">
        <title>Evolutionary Origins and Diversification of the Mycorrhizal Mutualists.</title>
        <authorList>
            <consortium name="DOE Joint Genome Institute"/>
            <consortium name="Mycorrhizal Genomics Consortium"/>
            <person name="Kohler A."/>
            <person name="Kuo A."/>
            <person name="Nagy L.G."/>
            <person name="Floudas D."/>
            <person name="Copeland A."/>
            <person name="Barry K.W."/>
            <person name="Cichocki N."/>
            <person name="Veneault-Fourrey C."/>
            <person name="LaButti K."/>
            <person name="Lindquist E.A."/>
            <person name="Lipzen A."/>
            <person name="Lundell T."/>
            <person name="Morin E."/>
            <person name="Murat C."/>
            <person name="Riley R."/>
            <person name="Ohm R."/>
            <person name="Sun H."/>
            <person name="Tunlid A."/>
            <person name="Henrissat B."/>
            <person name="Grigoriev I.V."/>
            <person name="Hibbett D.S."/>
            <person name="Martin F."/>
        </authorList>
    </citation>
    <scope>NUCLEOTIDE SEQUENCE [LARGE SCALE GENOMIC DNA]</scope>
    <source>
        <strain evidence="3">FD-334 SS-4</strain>
    </source>
</reference>
<accession>A0A0D2MH91</accession>
<sequence length="162" mass="18913">MHGYFLSFRLYDTARIIANPFAYEEQPEKLVLKEPESRTFREGVRGPCHYDRRGVAGVLEERDQRDAVEDEMNTVRDKLAALLIELQKREDEIDRKSQEIETLGGGEHQRIVMVVEEEWRGEVEEAWTQILGDRETESKDLREHINDLKAASNDLHAKFESL</sequence>
<organism evidence="2 3">
    <name type="scientific">Hypholoma sublateritium (strain FD-334 SS-4)</name>
    <dbReference type="NCBI Taxonomy" id="945553"/>
    <lineage>
        <taxon>Eukaryota</taxon>
        <taxon>Fungi</taxon>
        <taxon>Dikarya</taxon>
        <taxon>Basidiomycota</taxon>
        <taxon>Agaricomycotina</taxon>
        <taxon>Agaricomycetes</taxon>
        <taxon>Agaricomycetidae</taxon>
        <taxon>Agaricales</taxon>
        <taxon>Agaricineae</taxon>
        <taxon>Strophariaceae</taxon>
        <taxon>Hypholoma</taxon>
    </lineage>
</organism>
<dbReference type="OrthoDB" id="3068216at2759"/>
<evidence type="ECO:0000313" key="3">
    <source>
        <dbReference type="Proteomes" id="UP000054270"/>
    </source>
</evidence>
<dbReference type="EMBL" id="KN817546">
    <property type="protein sequence ID" value="KJA23003.1"/>
    <property type="molecule type" value="Genomic_DNA"/>
</dbReference>
<gene>
    <name evidence="2" type="ORF">HYPSUDRAFT_54637</name>
</gene>
<proteinExistence type="predicted"/>
<name>A0A0D2MH91_HYPSF</name>
<dbReference type="AlphaFoldDB" id="A0A0D2MH91"/>
<dbReference type="Proteomes" id="UP000054270">
    <property type="component" value="Unassembled WGS sequence"/>
</dbReference>
<evidence type="ECO:0000313" key="2">
    <source>
        <dbReference type="EMBL" id="KJA23003.1"/>
    </source>
</evidence>
<evidence type="ECO:0000256" key="1">
    <source>
        <dbReference type="SAM" id="Coils"/>
    </source>
</evidence>
<dbReference type="STRING" id="945553.A0A0D2MH91"/>
<keyword evidence="3" id="KW-1185">Reference proteome</keyword>